<dbReference type="AlphaFoldDB" id="A0A6A4LSI5"/>
<feature type="region of interest" description="Disordered" evidence="10">
    <location>
        <begin position="550"/>
        <end position="569"/>
    </location>
</feature>
<dbReference type="CDD" id="cd16655">
    <property type="entry name" value="RING-Ubox_WDSUB1-like"/>
    <property type="match status" value="1"/>
</dbReference>
<proteinExistence type="predicted"/>
<dbReference type="PROSITE" id="PS00108">
    <property type="entry name" value="PROTEIN_KINASE_ST"/>
    <property type="match status" value="1"/>
</dbReference>
<feature type="coiled-coil region" evidence="9">
    <location>
        <begin position="575"/>
        <end position="691"/>
    </location>
</feature>
<feature type="compositionally biased region" description="Polar residues" evidence="10">
    <location>
        <begin position="288"/>
        <end position="301"/>
    </location>
</feature>
<evidence type="ECO:0000259" key="11">
    <source>
        <dbReference type="PROSITE" id="PS50011"/>
    </source>
</evidence>
<evidence type="ECO:0000256" key="3">
    <source>
        <dbReference type="ARBA" id="ARBA00004906"/>
    </source>
</evidence>
<dbReference type="GO" id="GO:0016567">
    <property type="term" value="P:protein ubiquitination"/>
    <property type="evidence" value="ECO:0007669"/>
    <property type="project" value="UniProtKB-UniPathway"/>
</dbReference>
<dbReference type="InterPro" id="IPR011009">
    <property type="entry name" value="Kinase-like_dom_sf"/>
</dbReference>
<evidence type="ECO:0000256" key="2">
    <source>
        <dbReference type="ARBA" id="ARBA00003861"/>
    </source>
</evidence>
<dbReference type="Gene3D" id="1.10.510.10">
    <property type="entry name" value="Transferase(Phosphotransferase) domain 1"/>
    <property type="match status" value="1"/>
</dbReference>
<dbReference type="Gene3D" id="3.30.40.10">
    <property type="entry name" value="Zinc/RING finger domain, C3HC4 (zinc finger)"/>
    <property type="match status" value="1"/>
</dbReference>
<keyword evidence="7 8" id="KW-0694">RNA-binding</keyword>
<dbReference type="EMBL" id="QEFC01000997">
    <property type="protein sequence ID" value="KAE9460905.1"/>
    <property type="molecule type" value="Genomic_DNA"/>
</dbReference>
<feature type="compositionally biased region" description="Polar residues" evidence="10">
    <location>
        <begin position="266"/>
        <end position="280"/>
    </location>
</feature>
<reference evidence="15 16" key="1">
    <citation type="journal article" date="2019" name="Genome Biol. Evol.">
        <title>The Rhododendron genome and chromosomal organization provide insight into shared whole-genome duplications across the heath family (Ericaceae).</title>
        <authorList>
            <person name="Soza V.L."/>
            <person name="Lindsley D."/>
            <person name="Waalkes A."/>
            <person name="Ramage E."/>
            <person name="Patwardhan R.P."/>
            <person name="Burton J.N."/>
            <person name="Adey A."/>
            <person name="Kumar A."/>
            <person name="Qiu R."/>
            <person name="Shendure J."/>
            <person name="Hall B."/>
        </authorList>
    </citation>
    <scope>NUCLEOTIDE SEQUENCE [LARGE SCALE GENOMIC DNA]</scope>
    <source>
        <strain evidence="15">RSF 1966-606</strain>
    </source>
</reference>
<dbReference type="SUPFAM" id="SSF54928">
    <property type="entry name" value="RNA-binding domain, RBD"/>
    <property type="match status" value="1"/>
</dbReference>
<dbReference type="OrthoDB" id="339151at2759"/>
<dbReference type="SMART" id="SM00504">
    <property type="entry name" value="Ubox"/>
    <property type="match status" value="1"/>
</dbReference>
<dbReference type="GO" id="GO:0005737">
    <property type="term" value="C:cytoplasm"/>
    <property type="evidence" value="ECO:0007669"/>
    <property type="project" value="UniProtKB-ARBA"/>
</dbReference>
<dbReference type="InterPro" id="IPR035979">
    <property type="entry name" value="RBD_domain_sf"/>
</dbReference>
<dbReference type="InterPro" id="IPR013083">
    <property type="entry name" value="Znf_RING/FYVE/PHD"/>
</dbReference>
<dbReference type="PROSITE" id="PS50102">
    <property type="entry name" value="RRM"/>
    <property type="match status" value="1"/>
</dbReference>
<feature type="domain" description="RRM" evidence="12">
    <location>
        <begin position="307"/>
        <end position="396"/>
    </location>
</feature>
<feature type="domain" description="Protein kinase" evidence="11">
    <location>
        <begin position="649"/>
        <end position="952"/>
    </location>
</feature>
<keyword evidence="9" id="KW-0175">Coiled coil</keyword>
<dbReference type="PANTHER" id="PTHR45647:SF100">
    <property type="entry name" value="U-BOX DOMAIN-CONTAINING PROTEIN 33"/>
    <property type="match status" value="1"/>
</dbReference>
<evidence type="ECO:0000256" key="5">
    <source>
        <dbReference type="ARBA" id="ARBA00022679"/>
    </source>
</evidence>
<dbReference type="InterPro" id="IPR000719">
    <property type="entry name" value="Prot_kinase_dom"/>
</dbReference>
<evidence type="ECO:0000256" key="7">
    <source>
        <dbReference type="ARBA" id="ARBA00022884"/>
    </source>
</evidence>
<dbReference type="GO" id="GO:0003723">
    <property type="term" value="F:RNA binding"/>
    <property type="evidence" value="ECO:0007669"/>
    <property type="project" value="UniProtKB-UniRule"/>
</dbReference>
<dbReference type="InterPro" id="IPR003613">
    <property type="entry name" value="Ubox_domain"/>
</dbReference>
<dbReference type="GO" id="GO:0005524">
    <property type="term" value="F:ATP binding"/>
    <property type="evidence" value="ECO:0007669"/>
    <property type="project" value="InterPro"/>
</dbReference>
<dbReference type="PANTHER" id="PTHR45647">
    <property type="entry name" value="OS02G0152300 PROTEIN"/>
    <property type="match status" value="1"/>
</dbReference>
<comment type="function">
    <text evidence="2">Functions as an E3 ubiquitin ligase.</text>
</comment>
<dbReference type="Gene3D" id="3.10.450.50">
    <property type="match status" value="1"/>
</dbReference>
<evidence type="ECO:0000313" key="15">
    <source>
        <dbReference type="EMBL" id="KAE9460905.1"/>
    </source>
</evidence>
<evidence type="ECO:0000256" key="1">
    <source>
        <dbReference type="ARBA" id="ARBA00000900"/>
    </source>
</evidence>
<dbReference type="Pfam" id="PF02136">
    <property type="entry name" value="NTF2"/>
    <property type="match status" value="1"/>
</dbReference>
<comment type="catalytic activity">
    <reaction evidence="1">
        <text>S-ubiquitinyl-[E2 ubiquitin-conjugating enzyme]-L-cysteine + [acceptor protein]-L-lysine = [E2 ubiquitin-conjugating enzyme]-L-cysteine + N(6)-ubiquitinyl-[acceptor protein]-L-lysine.</text>
        <dbReference type="EC" id="2.3.2.27"/>
    </reaction>
</comment>
<dbReference type="Pfam" id="PF00069">
    <property type="entry name" value="Pkinase"/>
    <property type="match status" value="1"/>
</dbReference>
<evidence type="ECO:0000259" key="12">
    <source>
        <dbReference type="PROSITE" id="PS50102"/>
    </source>
</evidence>
<dbReference type="SMART" id="SM00360">
    <property type="entry name" value="RRM"/>
    <property type="match status" value="1"/>
</dbReference>
<dbReference type="CDD" id="cd00590">
    <property type="entry name" value="RRM_SF"/>
    <property type="match status" value="1"/>
</dbReference>
<dbReference type="PROSITE" id="PS50011">
    <property type="entry name" value="PROTEIN_KINASE_DOM"/>
    <property type="match status" value="1"/>
</dbReference>
<evidence type="ECO:0000259" key="14">
    <source>
        <dbReference type="PROSITE" id="PS51698"/>
    </source>
</evidence>
<dbReference type="PROSITE" id="PS51698">
    <property type="entry name" value="U_BOX"/>
    <property type="match status" value="1"/>
</dbReference>
<dbReference type="SUPFAM" id="SSF54427">
    <property type="entry name" value="NTF2-like"/>
    <property type="match status" value="1"/>
</dbReference>
<dbReference type="InterPro" id="IPR051348">
    <property type="entry name" value="U-box_ubiquitin_ligases"/>
</dbReference>
<dbReference type="Gene3D" id="3.30.200.20">
    <property type="entry name" value="Phosphorylase Kinase, domain 1"/>
    <property type="match status" value="1"/>
</dbReference>
<dbReference type="InterPro" id="IPR000504">
    <property type="entry name" value="RRM_dom"/>
</dbReference>
<comment type="pathway">
    <text evidence="3">Protein modification; protein ubiquitination.</text>
</comment>
<dbReference type="Pfam" id="PF04564">
    <property type="entry name" value="U-box"/>
    <property type="match status" value="1"/>
</dbReference>
<dbReference type="EC" id="2.3.2.27" evidence="4"/>
<feature type="domain" description="NTF2" evidence="13">
    <location>
        <begin position="90"/>
        <end position="206"/>
    </location>
</feature>
<feature type="compositionally biased region" description="Polar residues" evidence="10">
    <location>
        <begin position="554"/>
        <end position="563"/>
    </location>
</feature>
<dbReference type="CDD" id="cd00780">
    <property type="entry name" value="NTF2"/>
    <property type="match status" value="1"/>
</dbReference>
<dbReference type="Proteomes" id="UP000428333">
    <property type="component" value="Linkage Group LG04"/>
</dbReference>
<dbReference type="InterPro" id="IPR012677">
    <property type="entry name" value="Nucleotide-bd_a/b_plait_sf"/>
</dbReference>
<keyword evidence="5" id="KW-0808">Transferase</keyword>
<evidence type="ECO:0000259" key="13">
    <source>
        <dbReference type="PROSITE" id="PS50177"/>
    </source>
</evidence>
<dbReference type="UniPathway" id="UPA00143"/>
<dbReference type="InterPro" id="IPR008271">
    <property type="entry name" value="Ser/Thr_kinase_AS"/>
</dbReference>
<keyword evidence="16" id="KW-1185">Reference proteome</keyword>
<protein>
    <recommendedName>
        <fullName evidence="4">RING-type E3 ubiquitin transferase</fullName>
        <ecNumber evidence="4">2.3.2.27</ecNumber>
    </recommendedName>
</protein>
<dbReference type="InterPro" id="IPR018222">
    <property type="entry name" value="Nuclear_transport_factor_2_euk"/>
</dbReference>
<dbReference type="SMART" id="SM00220">
    <property type="entry name" value="S_TKc"/>
    <property type="match status" value="1"/>
</dbReference>
<dbReference type="InterPro" id="IPR002075">
    <property type="entry name" value="NTF2_dom"/>
</dbReference>
<evidence type="ECO:0000256" key="9">
    <source>
        <dbReference type="SAM" id="Coils"/>
    </source>
</evidence>
<evidence type="ECO:0000256" key="4">
    <source>
        <dbReference type="ARBA" id="ARBA00012483"/>
    </source>
</evidence>
<sequence>MDGHIYAEPEHSGTLLRVVHTRVPIILRGLSSACSFARSLLVDHRVSSDSESEFVGRVLIGVWRSVSHGGGSGGATTGLCSSCMYSSFTVGNAFVQQYYHIQHQSPELVHRFYQDISKLGRPDGDGAMSTTTTMQAINEKICSLKYGEFRAEIKSVDAQESYNGGVHVLVTGYLLGKDNMIQNFTQTFFLAPQEKGYFVLNDIFRYMEVIKHANGNQSSGNDIEAPLTPEQDPSPVVENYVSEQTVVPAEVNGDVIAPAPVPRRSPANSQAQQVNNTQASAPVAETPISGSNGTDNGNNQEGEADGYTIYIKGLPMNATASLLEDEFKKFGTIKAGGVQQGFCFGFVEFEVESAVQKAIESHSCKMTSLWSVFPLTMAISSMRLGGSSVEVGYLDRRSSCYSCAKVVAAAMVAVQWFSEFSPPSVMVKDYTFSTKLLVGLEKDTLPGIAYCVEANVEAIELLVLAGGGMGLVGNNRRRFVNGRGSGFRMEGVRGRGNYGGSGEDTTVVISMGFYKLLLLLLFLVACDMADDSAIVRTDAGLESRELQVYEGDSCQHSSPSTSLEGGGGGPNYELYDQLEKAMVEEDKSLREAFEESMRRRDALKDAIDAVLMRERKDFEEALARKAEEVENMSQQVDKIMTDLCIAFDERLSLRIKIANCNQMVQESEQNMLFAVEQLEKYKMERDDLQEQASNTIMPLSFSLHEIEGATDNFDPSMKIGQGVMDLFTEVHILSKLRHPNLVTLIGSCPDACIIIYEYLPNGSLEDRLTCGDNSTPLSWKTRIRIAAELCSVLIFLHSDSIVHGDLKPDNILLDANYVCKLSDFGKCRVVNRNEESSNTTRCYVNVPKGTFGYIDPDFAETGELTQSSDVYSFGVILLRLLTGNKPVVGLPEEMQMALDGGRLKDILDPTVEDWPFVQARQLAHLAMRCCRRNRSRRPDLASEVWRLLEPMRASCDISSFHVSSEESRRTPPYFICPILQDIMLDPQVAADGYTYELEALRGWLDGGHSTSPMTNLQLPHCNVVPNHPLRSAIQEWQQLQQR</sequence>
<accession>A0A6A4LSI5</accession>
<dbReference type="SUPFAM" id="SSF57850">
    <property type="entry name" value="RING/U-box"/>
    <property type="match status" value="1"/>
</dbReference>
<evidence type="ECO:0000256" key="8">
    <source>
        <dbReference type="PROSITE-ProRule" id="PRU00176"/>
    </source>
</evidence>
<dbReference type="PROSITE" id="PS50177">
    <property type="entry name" value="NTF2_DOMAIN"/>
    <property type="match status" value="1"/>
</dbReference>
<dbReference type="InterPro" id="IPR032710">
    <property type="entry name" value="NTF2-like_dom_sf"/>
</dbReference>
<organism evidence="15 16">
    <name type="scientific">Rhododendron williamsianum</name>
    <dbReference type="NCBI Taxonomy" id="262921"/>
    <lineage>
        <taxon>Eukaryota</taxon>
        <taxon>Viridiplantae</taxon>
        <taxon>Streptophyta</taxon>
        <taxon>Embryophyta</taxon>
        <taxon>Tracheophyta</taxon>
        <taxon>Spermatophyta</taxon>
        <taxon>Magnoliopsida</taxon>
        <taxon>eudicotyledons</taxon>
        <taxon>Gunneridae</taxon>
        <taxon>Pentapetalae</taxon>
        <taxon>asterids</taxon>
        <taxon>Ericales</taxon>
        <taxon>Ericaceae</taxon>
        <taxon>Ericoideae</taxon>
        <taxon>Rhodoreae</taxon>
        <taxon>Rhododendron</taxon>
    </lineage>
</organism>
<dbReference type="FunFam" id="3.10.450.50:FF:000003">
    <property type="entry name" value="Nuclear transport factor 2 family protein"/>
    <property type="match status" value="1"/>
</dbReference>
<dbReference type="Gene3D" id="3.30.70.330">
    <property type="match status" value="1"/>
</dbReference>
<evidence type="ECO:0000256" key="6">
    <source>
        <dbReference type="ARBA" id="ARBA00022786"/>
    </source>
</evidence>
<feature type="domain" description="U-box" evidence="14">
    <location>
        <begin position="969"/>
        <end position="1042"/>
    </location>
</feature>
<dbReference type="GO" id="GO:0004672">
    <property type="term" value="F:protein kinase activity"/>
    <property type="evidence" value="ECO:0007669"/>
    <property type="project" value="InterPro"/>
</dbReference>
<dbReference type="GO" id="GO:0061630">
    <property type="term" value="F:ubiquitin protein ligase activity"/>
    <property type="evidence" value="ECO:0007669"/>
    <property type="project" value="UniProtKB-EC"/>
</dbReference>
<comment type="caution">
    <text evidence="15">The sequence shown here is derived from an EMBL/GenBank/DDBJ whole genome shotgun (WGS) entry which is preliminary data.</text>
</comment>
<feature type="region of interest" description="Disordered" evidence="10">
    <location>
        <begin position="257"/>
        <end position="303"/>
    </location>
</feature>
<evidence type="ECO:0000313" key="16">
    <source>
        <dbReference type="Proteomes" id="UP000428333"/>
    </source>
</evidence>
<dbReference type="Pfam" id="PF00076">
    <property type="entry name" value="RRM_1"/>
    <property type="match status" value="1"/>
</dbReference>
<feature type="non-terminal residue" evidence="15">
    <location>
        <position position="1"/>
    </location>
</feature>
<dbReference type="SUPFAM" id="SSF56112">
    <property type="entry name" value="Protein kinase-like (PK-like)"/>
    <property type="match status" value="1"/>
</dbReference>
<keyword evidence="6" id="KW-0833">Ubl conjugation pathway</keyword>
<name>A0A6A4LSI5_9ERIC</name>
<evidence type="ECO:0000256" key="10">
    <source>
        <dbReference type="SAM" id="MobiDB-lite"/>
    </source>
</evidence>
<gene>
    <name evidence="15" type="ORF">C3L33_07266</name>
</gene>